<keyword evidence="2" id="KW-1185">Reference proteome</keyword>
<evidence type="ECO:0000313" key="1">
    <source>
        <dbReference type="EMBL" id="KAI3683199.1"/>
    </source>
</evidence>
<evidence type="ECO:0000313" key="2">
    <source>
        <dbReference type="Proteomes" id="UP001056120"/>
    </source>
</evidence>
<proteinExistence type="predicted"/>
<organism evidence="1 2">
    <name type="scientific">Smallanthus sonchifolius</name>
    <dbReference type="NCBI Taxonomy" id="185202"/>
    <lineage>
        <taxon>Eukaryota</taxon>
        <taxon>Viridiplantae</taxon>
        <taxon>Streptophyta</taxon>
        <taxon>Embryophyta</taxon>
        <taxon>Tracheophyta</taxon>
        <taxon>Spermatophyta</taxon>
        <taxon>Magnoliopsida</taxon>
        <taxon>eudicotyledons</taxon>
        <taxon>Gunneridae</taxon>
        <taxon>Pentapetalae</taxon>
        <taxon>asterids</taxon>
        <taxon>campanulids</taxon>
        <taxon>Asterales</taxon>
        <taxon>Asteraceae</taxon>
        <taxon>Asteroideae</taxon>
        <taxon>Heliantheae alliance</taxon>
        <taxon>Millerieae</taxon>
        <taxon>Smallanthus</taxon>
    </lineage>
</organism>
<reference evidence="1 2" key="2">
    <citation type="journal article" date="2022" name="Mol. Ecol. Resour.">
        <title>The genomes of chicory, endive, great burdock and yacon provide insights into Asteraceae paleo-polyploidization history and plant inulin production.</title>
        <authorList>
            <person name="Fan W."/>
            <person name="Wang S."/>
            <person name="Wang H."/>
            <person name="Wang A."/>
            <person name="Jiang F."/>
            <person name="Liu H."/>
            <person name="Zhao H."/>
            <person name="Xu D."/>
            <person name="Zhang Y."/>
        </authorList>
    </citation>
    <scope>NUCLEOTIDE SEQUENCE [LARGE SCALE GENOMIC DNA]</scope>
    <source>
        <strain evidence="2">cv. Yunnan</strain>
        <tissue evidence="1">Leaves</tissue>
    </source>
</reference>
<dbReference type="Proteomes" id="UP001056120">
    <property type="component" value="Linkage Group LG28"/>
</dbReference>
<sequence length="206" mass="23271">MAPIDCPLFALKNNDRCVKVRPVASPPPRLHPSSFPLLSNKDKKIKTARKIKKIFRHSILDLTVSLKWSFVRQNKLQSLEGIEGCVCLMVEDKQKQMKLIRSKGHAHTCAVGDLFCFKRPKRKSASSHCTAHISRQILLVGTCGTGEFINNVSKWDSKQVVITFEDAKSILQANSIFNPCNHDPHDKSCHMIIACVMNHVKKCRKI</sequence>
<dbReference type="EMBL" id="CM042045">
    <property type="protein sequence ID" value="KAI3683199.1"/>
    <property type="molecule type" value="Genomic_DNA"/>
</dbReference>
<reference evidence="2" key="1">
    <citation type="journal article" date="2022" name="Mol. Ecol. Resour.">
        <title>The genomes of chicory, endive, great burdock and yacon provide insights into Asteraceae palaeo-polyploidization history and plant inulin production.</title>
        <authorList>
            <person name="Fan W."/>
            <person name="Wang S."/>
            <person name="Wang H."/>
            <person name="Wang A."/>
            <person name="Jiang F."/>
            <person name="Liu H."/>
            <person name="Zhao H."/>
            <person name="Xu D."/>
            <person name="Zhang Y."/>
        </authorList>
    </citation>
    <scope>NUCLEOTIDE SEQUENCE [LARGE SCALE GENOMIC DNA]</scope>
    <source>
        <strain evidence="2">cv. Yunnan</strain>
    </source>
</reference>
<protein>
    <submittedName>
        <fullName evidence="1">Uncharacterized protein</fullName>
    </submittedName>
</protein>
<comment type="caution">
    <text evidence="1">The sequence shown here is derived from an EMBL/GenBank/DDBJ whole genome shotgun (WGS) entry which is preliminary data.</text>
</comment>
<name>A0ACB8YBW1_9ASTR</name>
<accession>A0ACB8YBW1</accession>
<gene>
    <name evidence="1" type="ORF">L1987_83699</name>
</gene>